<evidence type="ECO:0000256" key="2">
    <source>
        <dbReference type="SAM" id="Phobius"/>
    </source>
</evidence>
<dbReference type="GO" id="GO:0016020">
    <property type="term" value="C:membrane"/>
    <property type="evidence" value="ECO:0007669"/>
    <property type="project" value="TreeGrafter"/>
</dbReference>
<dbReference type="Pfam" id="PF12051">
    <property type="entry name" value="DUF3533"/>
    <property type="match status" value="1"/>
</dbReference>
<name>A0A6A6R0U6_9PEZI</name>
<feature type="transmembrane region" description="Helical" evidence="2">
    <location>
        <begin position="332"/>
        <end position="355"/>
    </location>
</feature>
<accession>A0A6A6R0U6</accession>
<reference evidence="4" key="1">
    <citation type="journal article" date="2020" name="Stud. Mycol.">
        <title>101 Dothideomycetes genomes: a test case for predicting lifestyles and emergence of pathogens.</title>
        <authorList>
            <person name="Haridas S."/>
            <person name="Albert R."/>
            <person name="Binder M."/>
            <person name="Bloem J."/>
            <person name="Labutti K."/>
            <person name="Salamov A."/>
            <person name="Andreopoulos B."/>
            <person name="Baker S."/>
            <person name="Barry K."/>
            <person name="Bills G."/>
            <person name="Bluhm B."/>
            <person name="Cannon C."/>
            <person name="Castanera R."/>
            <person name="Culley D."/>
            <person name="Daum C."/>
            <person name="Ezra D."/>
            <person name="Gonzalez J."/>
            <person name="Henrissat B."/>
            <person name="Kuo A."/>
            <person name="Liang C."/>
            <person name="Lipzen A."/>
            <person name="Lutzoni F."/>
            <person name="Magnuson J."/>
            <person name="Mondo S."/>
            <person name="Nolan M."/>
            <person name="Ohm R."/>
            <person name="Pangilinan J."/>
            <person name="Park H.-J."/>
            <person name="Ramirez L."/>
            <person name="Alfaro M."/>
            <person name="Sun H."/>
            <person name="Tritt A."/>
            <person name="Yoshinaga Y."/>
            <person name="Zwiers L.-H."/>
            <person name="Turgeon B."/>
            <person name="Goodwin S."/>
            <person name="Spatafora J."/>
            <person name="Crous P."/>
            <person name="Grigoriev I."/>
        </authorList>
    </citation>
    <scope>NUCLEOTIDE SEQUENCE</scope>
    <source>
        <strain evidence="4">CBS 269.34</strain>
    </source>
</reference>
<dbReference type="PANTHER" id="PTHR34814">
    <property type="entry name" value="NITROSOGUANIDINE RESISTANCE PROTEIN SNG1"/>
    <property type="match status" value="1"/>
</dbReference>
<protein>
    <recommendedName>
        <fullName evidence="3">DUF3533 domain-containing protein</fullName>
    </recommendedName>
</protein>
<gene>
    <name evidence="4" type="ORF">BU16DRAFT_347854</name>
</gene>
<evidence type="ECO:0000313" key="4">
    <source>
        <dbReference type="EMBL" id="KAF2497047.1"/>
    </source>
</evidence>
<feature type="transmembrane region" description="Helical" evidence="2">
    <location>
        <begin position="38"/>
        <end position="61"/>
    </location>
</feature>
<dbReference type="EMBL" id="MU004187">
    <property type="protein sequence ID" value="KAF2497047.1"/>
    <property type="molecule type" value="Genomic_DNA"/>
</dbReference>
<dbReference type="InterPro" id="IPR022703">
    <property type="entry name" value="DUF3533"/>
</dbReference>
<dbReference type="OrthoDB" id="2140105at2759"/>
<dbReference type="Proteomes" id="UP000799750">
    <property type="component" value="Unassembled WGS sequence"/>
</dbReference>
<dbReference type="PANTHER" id="PTHR34814:SF2">
    <property type="entry name" value="DUF3533 DOMAIN-CONTAINING PROTEIN"/>
    <property type="match status" value="1"/>
</dbReference>
<feature type="transmembrane region" description="Helical" evidence="2">
    <location>
        <begin position="281"/>
        <end position="301"/>
    </location>
</feature>
<dbReference type="InterPro" id="IPR053001">
    <property type="entry name" value="MNNG_permease-like"/>
</dbReference>
<sequence length="492" mass="55846">MLDITFLKFWHIWDLPTINKRNRTPYKDDYWKGIRTKFFVQTAAGGVAMMVLFLVCCSYLYGTLYRSSFRHENMHVLAVQYDEGVISQALSTAYKELQGPTFPTIYFHSPDDYPTPEDIYASVRRGRFRGAVYTTENASSRLEAAFQGGLAASSYNTTKALSYVWNQEYYTTFAESVVQASLQELVVAVGVAYVKINGTQAFPYVARSDPAAIQAFLNPIQAAEGDIHPDPKGASVFFSTVSMAMPALQQFFFLLVLNGVCRQHQVYSKMTIRSSTIVRRFAGIIYTLGASLGQSGYYWAFRESWDVNGVQFVLTWMTLWLLMHIHLNILDAFAAVLPLPVMPFIILIWIFINIATTVSPLELQPGFYHWGICLPSHNSYLVLVTIWTGGANNRLYRALPILFSWWIVGNVVSTLAHVRACQMAFVLERFEEIRPQDLEAPSILSEEESETRFQRPATQKSEENDGLGREKTMEDRAMEQRKIYGPSIPPAF</sequence>
<evidence type="ECO:0000313" key="5">
    <source>
        <dbReference type="Proteomes" id="UP000799750"/>
    </source>
</evidence>
<evidence type="ECO:0000259" key="3">
    <source>
        <dbReference type="Pfam" id="PF12051"/>
    </source>
</evidence>
<feature type="transmembrane region" description="Helical" evidence="2">
    <location>
        <begin position="307"/>
        <end position="325"/>
    </location>
</feature>
<keyword evidence="2" id="KW-0472">Membrane</keyword>
<keyword evidence="2" id="KW-1133">Transmembrane helix</keyword>
<organism evidence="4 5">
    <name type="scientific">Lophium mytilinum</name>
    <dbReference type="NCBI Taxonomy" id="390894"/>
    <lineage>
        <taxon>Eukaryota</taxon>
        <taxon>Fungi</taxon>
        <taxon>Dikarya</taxon>
        <taxon>Ascomycota</taxon>
        <taxon>Pezizomycotina</taxon>
        <taxon>Dothideomycetes</taxon>
        <taxon>Pleosporomycetidae</taxon>
        <taxon>Mytilinidiales</taxon>
        <taxon>Mytilinidiaceae</taxon>
        <taxon>Lophium</taxon>
    </lineage>
</organism>
<evidence type="ECO:0000256" key="1">
    <source>
        <dbReference type="SAM" id="MobiDB-lite"/>
    </source>
</evidence>
<feature type="compositionally biased region" description="Basic and acidic residues" evidence="1">
    <location>
        <begin position="460"/>
        <end position="482"/>
    </location>
</feature>
<feature type="transmembrane region" description="Helical" evidence="2">
    <location>
        <begin position="399"/>
        <end position="418"/>
    </location>
</feature>
<dbReference type="AlphaFoldDB" id="A0A6A6R0U6"/>
<keyword evidence="5" id="KW-1185">Reference proteome</keyword>
<feature type="transmembrane region" description="Helical" evidence="2">
    <location>
        <begin position="367"/>
        <end position="387"/>
    </location>
</feature>
<feature type="domain" description="DUF3533" evidence="3">
    <location>
        <begin position="47"/>
        <end position="410"/>
    </location>
</feature>
<keyword evidence="2" id="KW-0812">Transmembrane</keyword>
<feature type="region of interest" description="Disordered" evidence="1">
    <location>
        <begin position="445"/>
        <end position="492"/>
    </location>
</feature>
<proteinExistence type="predicted"/>